<dbReference type="RefSeq" id="WP_368654764.1">
    <property type="nucleotide sequence ID" value="NZ_CP162599.1"/>
</dbReference>
<evidence type="ECO:0000259" key="1">
    <source>
        <dbReference type="PROSITE" id="PS51819"/>
    </source>
</evidence>
<gene>
    <name evidence="2" type="ORF">AB4Y30_06990</name>
</gene>
<reference evidence="2" key="1">
    <citation type="submission" date="2024-07" db="EMBL/GenBank/DDBJ databases">
        <title>Halotolerant mesophilic bacterium Ornithinibacillus sp. 4-3, sp. nov., isolated from soil.</title>
        <authorList>
            <person name="Sidarenka A.V."/>
            <person name="Guliayeva D.E."/>
            <person name="Leanovich S.I."/>
            <person name="Hileuskaya K.S."/>
            <person name="Akhremchuk A.E."/>
            <person name="Sikolenko M.A."/>
            <person name="Valentovich L.N."/>
        </authorList>
    </citation>
    <scope>NUCLEOTIDE SEQUENCE</scope>
    <source>
        <strain evidence="2">4-3</strain>
    </source>
</reference>
<accession>A0AB39HTZ2</accession>
<dbReference type="InterPro" id="IPR029068">
    <property type="entry name" value="Glyas_Bleomycin-R_OHBP_Dase"/>
</dbReference>
<dbReference type="AlphaFoldDB" id="A0AB39HTZ2"/>
<dbReference type="SUPFAM" id="SSF54593">
    <property type="entry name" value="Glyoxalase/Bleomycin resistance protein/Dihydroxybiphenyl dioxygenase"/>
    <property type="match status" value="1"/>
</dbReference>
<feature type="domain" description="VOC" evidence="1">
    <location>
        <begin position="4"/>
        <end position="126"/>
    </location>
</feature>
<evidence type="ECO:0000313" key="2">
    <source>
        <dbReference type="EMBL" id="XDK34087.1"/>
    </source>
</evidence>
<protein>
    <submittedName>
        <fullName evidence="2">VOC family protein</fullName>
    </submittedName>
</protein>
<dbReference type="CDD" id="cd06587">
    <property type="entry name" value="VOC"/>
    <property type="match status" value="1"/>
</dbReference>
<organism evidence="2">
    <name type="scientific">Ornithinibacillus sp. 4-3</name>
    <dbReference type="NCBI Taxonomy" id="3231488"/>
    <lineage>
        <taxon>Bacteria</taxon>
        <taxon>Bacillati</taxon>
        <taxon>Bacillota</taxon>
        <taxon>Bacilli</taxon>
        <taxon>Bacillales</taxon>
        <taxon>Bacillaceae</taxon>
        <taxon>Ornithinibacillus</taxon>
    </lineage>
</organism>
<dbReference type="PROSITE" id="PS51819">
    <property type="entry name" value="VOC"/>
    <property type="match status" value="1"/>
</dbReference>
<proteinExistence type="predicted"/>
<dbReference type="InterPro" id="IPR037523">
    <property type="entry name" value="VOC_core"/>
</dbReference>
<dbReference type="Pfam" id="PF00903">
    <property type="entry name" value="Glyoxalase"/>
    <property type="match status" value="1"/>
</dbReference>
<dbReference type="InterPro" id="IPR004360">
    <property type="entry name" value="Glyas_Fos-R_dOase_dom"/>
</dbReference>
<sequence>MFRNAEAISSFTVNNIDEARRFYEDILHIKTTDEVIGFTLHFKGTKVFIYSNGKNHQPAKYFVLSITVSDIDKAVEDLKQKKINLEIIDGMEHDEYGIIRGKASNRGPDVALFKDPAGNLLALEEN</sequence>
<dbReference type="Gene3D" id="3.10.180.10">
    <property type="entry name" value="2,3-Dihydroxybiphenyl 1,2-Dioxygenase, domain 1"/>
    <property type="match status" value="1"/>
</dbReference>
<dbReference type="EMBL" id="CP162599">
    <property type="protein sequence ID" value="XDK34087.1"/>
    <property type="molecule type" value="Genomic_DNA"/>
</dbReference>
<name>A0AB39HTZ2_9BACI</name>